<keyword evidence="1" id="KW-0472">Membrane</keyword>
<keyword evidence="4" id="KW-1185">Reference proteome</keyword>
<dbReference type="GO" id="GO:0004366">
    <property type="term" value="F:glycerol-3-phosphate O-acyltransferase activity"/>
    <property type="evidence" value="ECO:0007669"/>
    <property type="project" value="TreeGrafter"/>
</dbReference>
<dbReference type="SMART" id="SM00563">
    <property type="entry name" value="PlsC"/>
    <property type="match status" value="1"/>
</dbReference>
<organism evidence="3 4">
    <name type="scientific">Cecembia rubra</name>
    <dbReference type="NCBI Taxonomy" id="1485585"/>
    <lineage>
        <taxon>Bacteria</taxon>
        <taxon>Pseudomonadati</taxon>
        <taxon>Bacteroidota</taxon>
        <taxon>Cytophagia</taxon>
        <taxon>Cytophagales</taxon>
        <taxon>Cyclobacteriaceae</taxon>
        <taxon>Cecembia</taxon>
    </lineage>
</organism>
<evidence type="ECO:0000259" key="2">
    <source>
        <dbReference type="SMART" id="SM00563"/>
    </source>
</evidence>
<protein>
    <submittedName>
        <fullName evidence="3">1-acyl-sn-glycerol-3-phosphate acyltransferase</fullName>
    </submittedName>
</protein>
<keyword evidence="3" id="KW-0012">Acyltransferase</keyword>
<dbReference type="PANTHER" id="PTHR31605">
    <property type="entry name" value="GLYCEROL-3-PHOSPHATE O-ACYLTRANSFERASE 1"/>
    <property type="match status" value="1"/>
</dbReference>
<keyword evidence="3" id="KW-0808">Transferase</keyword>
<feature type="transmembrane region" description="Helical" evidence="1">
    <location>
        <begin position="287"/>
        <end position="307"/>
    </location>
</feature>
<dbReference type="CDD" id="cd07992">
    <property type="entry name" value="LPLAT_AAK14816-like"/>
    <property type="match status" value="1"/>
</dbReference>
<feature type="transmembrane region" description="Helical" evidence="1">
    <location>
        <begin position="313"/>
        <end position="330"/>
    </location>
</feature>
<name>A0A2P8EC93_9BACT</name>
<evidence type="ECO:0000256" key="1">
    <source>
        <dbReference type="SAM" id="Phobius"/>
    </source>
</evidence>
<evidence type="ECO:0000313" key="3">
    <source>
        <dbReference type="EMBL" id="PSL07095.1"/>
    </source>
</evidence>
<dbReference type="GO" id="GO:0008654">
    <property type="term" value="P:phospholipid biosynthetic process"/>
    <property type="evidence" value="ECO:0007669"/>
    <property type="project" value="TreeGrafter"/>
</dbReference>
<dbReference type="PANTHER" id="PTHR31605:SF0">
    <property type="entry name" value="GLYCEROL-3-PHOSPHATE O-ACYLTRANSFERASE 1"/>
    <property type="match status" value="1"/>
</dbReference>
<dbReference type="Proteomes" id="UP000240708">
    <property type="component" value="Unassembled WGS sequence"/>
</dbReference>
<keyword evidence="1" id="KW-0812">Transmembrane</keyword>
<reference evidence="3 4" key="1">
    <citation type="submission" date="2018-03" db="EMBL/GenBank/DDBJ databases">
        <title>Genomic Encyclopedia of Archaeal and Bacterial Type Strains, Phase II (KMG-II): from individual species to whole genera.</title>
        <authorList>
            <person name="Goeker M."/>
        </authorList>
    </citation>
    <scope>NUCLEOTIDE SEQUENCE [LARGE SCALE GENOMIC DNA]</scope>
    <source>
        <strain evidence="3 4">DSM 28057</strain>
    </source>
</reference>
<dbReference type="InterPro" id="IPR052744">
    <property type="entry name" value="GPAT/DAPAT"/>
</dbReference>
<dbReference type="OrthoDB" id="9806008at2"/>
<keyword evidence="1" id="KW-1133">Transmembrane helix</keyword>
<dbReference type="RefSeq" id="WP_106565236.1">
    <property type="nucleotide sequence ID" value="NZ_PYGF01000001.1"/>
</dbReference>
<feature type="domain" description="Phospholipid/glycerol acyltransferase" evidence="2">
    <location>
        <begin position="38"/>
        <end position="165"/>
    </location>
</feature>
<dbReference type="Pfam" id="PF01553">
    <property type="entry name" value="Acyltransferase"/>
    <property type="match status" value="1"/>
</dbReference>
<accession>A0A2P8EC93</accession>
<proteinExistence type="predicted"/>
<dbReference type="SUPFAM" id="SSF69593">
    <property type="entry name" value="Glycerol-3-phosphate (1)-acyltransferase"/>
    <property type="match status" value="1"/>
</dbReference>
<dbReference type="EMBL" id="PYGF01000001">
    <property type="protein sequence ID" value="PSL07095.1"/>
    <property type="molecule type" value="Genomic_DNA"/>
</dbReference>
<sequence>MKNAFNSLLKRAVWFALHLFFKKISVFGKENLPKGKAVLIVANHQNALIDPILIATHTQLNPHFLTRASAFKHPIASKLLAFIRMIPIYRVRDGIDNMGKNKETFEKSVKILSNNGSLLIFGEGNHDLHRSLRPLKKGFARIAFQTLDENPELELLILPIGINYGNHKKSGTKVGIYIGEAFPANTYYPKNYEGIIKETTIRLSPLVTTIPREHYSQWLKKMNNEKIDLTDPALVKQFIEGQELSQENETSSGPYLANKVMKVFHFPVYWIWLWVKGKIKDPTFTATFKFVIGLVFVPIWYIFIFFGFPSLGWTSWVLPWAFLSIVYLLSNSNGQA</sequence>
<dbReference type="GO" id="GO:0016287">
    <property type="term" value="F:glycerone-phosphate O-acyltransferase activity"/>
    <property type="evidence" value="ECO:0007669"/>
    <property type="project" value="TreeGrafter"/>
</dbReference>
<evidence type="ECO:0000313" key="4">
    <source>
        <dbReference type="Proteomes" id="UP000240708"/>
    </source>
</evidence>
<gene>
    <name evidence="3" type="ORF">CLV48_10122</name>
</gene>
<dbReference type="AlphaFoldDB" id="A0A2P8EC93"/>
<comment type="caution">
    <text evidence="3">The sequence shown here is derived from an EMBL/GenBank/DDBJ whole genome shotgun (WGS) entry which is preliminary data.</text>
</comment>
<dbReference type="InterPro" id="IPR002123">
    <property type="entry name" value="Plipid/glycerol_acylTrfase"/>
</dbReference>